<feature type="compositionally biased region" description="Polar residues" evidence="1">
    <location>
        <begin position="68"/>
        <end position="78"/>
    </location>
</feature>
<sequence length="389" mass="43079">MLNRDSSIDPPINTEISWDIPPKGIPGRAIKALSHQNIAKLGRAPEIDIRKGDRSESDHSSDEESDQLKTQTTTTADSGPTCDPAFNFGDTNIQIRTGNRLFRIHQFKLNEFDGLRPKLEQATKDEKEQKTIKLQDDPDDFHNLLIVLYSSAYDFHLFSSATLQSTLKLATKYAHPTLRAFAIKELEKHTLDPIEQFALSRDCGVTEWMSKAIDDLCWRDLPITVAEARILGPEKFVEVAARREDIRFERGSRVRLGNGQSSSTTEADTKLAASCQSVSQDLRCILAASNKLLATNSKNIESTLKEGLDLAIPACDHSSNQFSFGQPSLINAQFFAPVIGFARYGEKLPASGLDSSQPNGTDNGSLQLAKARRRRPNRGAFIHGRISGL</sequence>
<dbReference type="AlphaFoldDB" id="A0A8H3D7D3"/>
<comment type="caution">
    <text evidence="3">The sequence shown here is derived from an EMBL/GenBank/DDBJ whole genome shotgun (WGS) entry which is preliminary data.</text>
</comment>
<feature type="compositionally biased region" description="Polar residues" evidence="1">
    <location>
        <begin position="353"/>
        <end position="366"/>
    </location>
</feature>
<dbReference type="Gene3D" id="3.30.710.10">
    <property type="entry name" value="Potassium Channel Kv1.1, Chain A"/>
    <property type="match status" value="1"/>
</dbReference>
<dbReference type="InterPro" id="IPR011333">
    <property type="entry name" value="SKP1/BTB/POZ_sf"/>
</dbReference>
<feature type="region of interest" description="Disordered" evidence="1">
    <location>
        <begin position="1"/>
        <end position="23"/>
    </location>
</feature>
<proteinExistence type="predicted"/>
<evidence type="ECO:0000313" key="4">
    <source>
        <dbReference type="Proteomes" id="UP000663861"/>
    </source>
</evidence>
<feature type="compositionally biased region" description="Basic and acidic residues" evidence="1">
    <location>
        <begin position="44"/>
        <end position="62"/>
    </location>
</feature>
<name>A0A8H3D7D3_9AGAM</name>
<dbReference type="EMBL" id="CAJMWY010003900">
    <property type="protein sequence ID" value="CAE6511035.1"/>
    <property type="molecule type" value="Genomic_DNA"/>
</dbReference>
<feature type="region of interest" description="Disordered" evidence="1">
    <location>
        <begin position="350"/>
        <end position="373"/>
    </location>
</feature>
<feature type="domain" description="BTB" evidence="2">
    <location>
        <begin position="120"/>
        <end position="188"/>
    </location>
</feature>
<feature type="region of interest" description="Disordered" evidence="1">
    <location>
        <begin position="44"/>
        <end position="83"/>
    </location>
</feature>
<dbReference type="InterPro" id="IPR000210">
    <property type="entry name" value="BTB/POZ_dom"/>
</dbReference>
<accession>A0A8H3D7D3</accession>
<dbReference type="Proteomes" id="UP000663861">
    <property type="component" value="Unassembled WGS sequence"/>
</dbReference>
<gene>
    <name evidence="3" type="ORF">RDB_LOCUS138112</name>
</gene>
<evidence type="ECO:0000313" key="3">
    <source>
        <dbReference type="EMBL" id="CAE6511035.1"/>
    </source>
</evidence>
<evidence type="ECO:0000259" key="2">
    <source>
        <dbReference type="Pfam" id="PF00651"/>
    </source>
</evidence>
<evidence type="ECO:0000256" key="1">
    <source>
        <dbReference type="SAM" id="MobiDB-lite"/>
    </source>
</evidence>
<dbReference type="Pfam" id="PF00651">
    <property type="entry name" value="BTB"/>
    <property type="match status" value="1"/>
</dbReference>
<organism evidence="3 4">
    <name type="scientific">Rhizoctonia solani</name>
    <dbReference type="NCBI Taxonomy" id="456999"/>
    <lineage>
        <taxon>Eukaryota</taxon>
        <taxon>Fungi</taxon>
        <taxon>Dikarya</taxon>
        <taxon>Basidiomycota</taxon>
        <taxon>Agaricomycotina</taxon>
        <taxon>Agaricomycetes</taxon>
        <taxon>Cantharellales</taxon>
        <taxon>Ceratobasidiaceae</taxon>
        <taxon>Rhizoctonia</taxon>
    </lineage>
</organism>
<reference evidence="3" key="1">
    <citation type="submission" date="2021-01" db="EMBL/GenBank/DDBJ databases">
        <authorList>
            <person name="Kaushik A."/>
        </authorList>
    </citation>
    <scope>NUCLEOTIDE SEQUENCE</scope>
    <source>
        <strain evidence="3">AG4-RS23</strain>
    </source>
</reference>
<protein>
    <recommendedName>
        <fullName evidence="2">BTB domain-containing protein</fullName>
    </recommendedName>
</protein>